<sequence length="211" mass="24575">MGSPNTSFCNFPKSTQDYYILGLWCADGYHWTSSIGLSNIDLILIKKFRNFLSGLFPKERIKLDQYRTGKRKYVGYKIYVNCRPLLRIFKKFKDNNNERSINNAEAIKAYIAGRFDGDGCISKDLKRDCRISYGNEIDAKLDTNLLQEIGIMPKLYRYRTSNTFVIYISRFDTKKFTNVISPYSIKLQKLVLGSRRDSDYTEIVRMATNNI</sequence>
<dbReference type="Proteomes" id="UP000033903">
    <property type="component" value="Unassembled WGS sequence"/>
</dbReference>
<protein>
    <submittedName>
        <fullName evidence="2">LAGLIDADG homing endonuclease</fullName>
    </submittedName>
</protein>
<dbReference type="SUPFAM" id="SSF55608">
    <property type="entry name" value="Homing endonucleases"/>
    <property type="match status" value="2"/>
</dbReference>
<dbReference type="InterPro" id="IPR004860">
    <property type="entry name" value="LAGLIDADG_dom"/>
</dbReference>
<keyword evidence="2" id="KW-0540">Nuclease</keyword>
<dbReference type="Gene3D" id="3.10.28.10">
    <property type="entry name" value="Homing endonucleases"/>
    <property type="match status" value="1"/>
</dbReference>
<name>A0A0G0XWH1_9BACT</name>
<dbReference type="AlphaFoldDB" id="A0A0G0XWH1"/>
<organism evidence="2 3">
    <name type="scientific">Candidatus Yanofskybacteria bacterium GW2011_GWA2_41_22</name>
    <dbReference type="NCBI Taxonomy" id="1619023"/>
    <lineage>
        <taxon>Bacteria</taxon>
        <taxon>Candidatus Yanofskyibacteriota</taxon>
    </lineage>
</organism>
<dbReference type="Pfam" id="PF14528">
    <property type="entry name" value="LAGLIDADG_3"/>
    <property type="match status" value="2"/>
</dbReference>
<comment type="caution">
    <text evidence="2">The sequence shown here is derived from an EMBL/GenBank/DDBJ whole genome shotgun (WGS) entry which is preliminary data.</text>
</comment>
<evidence type="ECO:0000313" key="2">
    <source>
        <dbReference type="EMBL" id="KKS01401.1"/>
    </source>
</evidence>
<keyword evidence="2" id="KW-0255">Endonuclease</keyword>
<evidence type="ECO:0000313" key="3">
    <source>
        <dbReference type="Proteomes" id="UP000033903"/>
    </source>
</evidence>
<feature type="domain" description="DOD-type homing endonuclease" evidence="1">
    <location>
        <begin position="20"/>
        <end position="151"/>
    </location>
</feature>
<gene>
    <name evidence="2" type="ORF">UU54_C0005G0010</name>
</gene>
<keyword evidence="2" id="KW-0378">Hydrolase</keyword>
<proteinExistence type="predicted"/>
<evidence type="ECO:0000259" key="1">
    <source>
        <dbReference type="PROSITE" id="PS50819"/>
    </source>
</evidence>
<dbReference type="InterPro" id="IPR027434">
    <property type="entry name" value="Homing_endonucl"/>
</dbReference>
<dbReference type="InterPro" id="IPR004042">
    <property type="entry name" value="Intein_endonuc_central"/>
</dbReference>
<dbReference type="GO" id="GO:0004519">
    <property type="term" value="F:endonuclease activity"/>
    <property type="evidence" value="ECO:0007669"/>
    <property type="project" value="UniProtKB-KW"/>
</dbReference>
<reference evidence="2 3" key="1">
    <citation type="journal article" date="2015" name="Nature">
        <title>rRNA introns, odd ribosomes, and small enigmatic genomes across a large radiation of phyla.</title>
        <authorList>
            <person name="Brown C.T."/>
            <person name="Hug L.A."/>
            <person name="Thomas B.C."/>
            <person name="Sharon I."/>
            <person name="Castelle C.J."/>
            <person name="Singh A."/>
            <person name="Wilkins M.J."/>
            <person name="Williams K.H."/>
            <person name="Banfield J.F."/>
        </authorList>
    </citation>
    <scope>NUCLEOTIDE SEQUENCE [LARGE SCALE GENOMIC DNA]</scope>
</reference>
<dbReference type="EMBL" id="LCBA01000005">
    <property type="protein sequence ID" value="KKS01401.1"/>
    <property type="molecule type" value="Genomic_DNA"/>
</dbReference>
<accession>A0A0G0XWH1</accession>
<dbReference type="PROSITE" id="PS50819">
    <property type="entry name" value="INTEIN_ENDONUCLEASE"/>
    <property type="match status" value="1"/>
</dbReference>